<dbReference type="AlphaFoldDB" id="A0A5N1J6J7"/>
<evidence type="ECO:0000313" key="2">
    <source>
        <dbReference type="Proteomes" id="UP000326570"/>
    </source>
</evidence>
<reference evidence="1 2" key="1">
    <citation type="submission" date="2019-09" db="EMBL/GenBank/DDBJ databases">
        <title>Genome sequence of Adhaeribacter sp. M2.</title>
        <authorList>
            <person name="Srinivasan S."/>
        </authorList>
    </citation>
    <scope>NUCLEOTIDE SEQUENCE [LARGE SCALE GENOMIC DNA]</scope>
    <source>
        <strain evidence="1 2">M2</strain>
    </source>
</reference>
<dbReference type="EMBL" id="VTWT01000001">
    <property type="protein sequence ID" value="KAA9345753.1"/>
    <property type="molecule type" value="Genomic_DNA"/>
</dbReference>
<accession>A0A5N1J6J7</accession>
<proteinExistence type="predicted"/>
<dbReference type="RefSeq" id="WP_150901896.1">
    <property type="nucleotide sequence ID" value="NZ_VTWT01000001.1"/>
</dbReference>
<dbReference type="Proteomes" id="UP000326570">
    <property type="component" value="Unassembled WGS sequence"/>
</dbReference>
<protein>
    <recommendedName>
        <fullName evidence="3">STAS/SEC14 domain-containing protein</fullName>
    </recommendedName>
</protein>
<organism evidence="1 2">
    <name type="scientific">Adhaeribacter soli</name>
    <dbReference type="NCBI Taxonomy" id="2607655"/>
    <lineage>
        <taxon>Bacteria</taxon>
        <taxon>Pseudomonadati</taxon>
        <taxon>Bacteroidota</taxon>
        <taxon>Cytophagia</taxon>
        <taxon>Cytophagales</taxon>
        <taxon>Hymenobacteraceae</taxon>
        <taxon>Adhaeribacter</taxon>
    </lineage>
</organism>
<evidence type="ECO:0008006" key="3">
    <source>
        <dbReference type="Google" id="ProtNLM"/>
    </source>
</evidence>
<evidence type="ECO:0000313" key="1">
    <source>
        <dbReference type="EMBL" id="KAA9345753.1"/>
    </source>
</evidence>
<gene>
    <name evidence="1" type="ORF">F0P94_01315</name>
</gene>
<keyword evidence="2" id="KW-1185">Reference proteome</keyword>
<name>A0A5N1J6J7_9BACT</name>
<comment type="caution">
    <text evidence="1">The sequence shown here is derived from an EMBL/GenBank/DDBJ whole genome shotgun (WGS) entry which is preliminary data.</text>
</comment>
<sequence length="139" mass="16136">MIRIMDNVASKILFSEPYIKIEFDSENDRLYVDWIGYINRDYLIDGCAKVLLALNEVHCYKILNDNTHVTGAWPETPEWIRDEYVEDLIAHGCKYLAWVLSPNLETQHTVLDSLQFTGLDIQVLLFIDIETASAWLNEV</sequence>